<evidence type="ECO:0000256" key="1">
    <source>
        <dbReference type="SAM" id="SignalP"/>
    </source>
</evidence>
<sequence length="194" mass="22281">MKLITEKALFFFNLFIFALCQFAGPAKFFRQVYSRVHLICALFMKPQFKNPRTMEFFQGFKRENFCTASGSALSEAANRLSRNMLSQRAGDALGTPPSSSDSGMTFTDKAEQRKDLRHQNIHQLMAALANINNWDPAYDNKFIVFANQKTDALPMSLRIAKSKIQLTEKMKTFYEMYKQMNEVPDSPNHDNHDA</sequence>
<dbReference type="Proteomes" id="UP000011014">
    <property type="component" value="Unassembled WGS sequence"/>
</dbReference>
<name>E4Y6L5_OIKDI</name>
<keyword evidence="1" id="KW-0732">Signal</keyword>
<organism evidence="2">
    <name type="scientific">Oikopleura dioica</name>
    <name type="common">Tunicate</name>
    <dbReference type="NCBI Taxonomy" id="34765"/>
    <lineage>
        <taxon>Eukaryota</taxon>
        <taxon>Metazoa</taxon>
        <taxon>Chordata</taxon>
        <taxon>Tunicata</taxon>
        <taxon>Appendicularia</taxon>
        <taxon>Copelata</taxon>
        <taxon>Oikopleuridae</taxon>
        <taxon>Oikopleura</taxon>
    </lineage>
</organism>
<gene>
    <name evidence="2" type="ORF">GSOID_T00025162001</name>
</gene>
<feature type="chain" id="PRO_5003193758" evidence="1">
    <location>
        <begin position="26"/>
        <end position="194"/>
    </location>
</feature>
<reference evidence="2" key="1">
    <citation type="journal article" date="2010" name="Science">
        <title>Plasticity of animal genome architecture unmasked by rapid evolution of a pelagic tunicate.</title>
        <authorList>
            <person name="Denoeud F."/>
            <person name="Henriet S."/>
            <person name="Mungpakdee S."/>
            <person name="Aury J.M."/>
            <person name="Da Silva C."/>
            <person name="Brinkmann H."/>
            <person name="Mikhaleva J."/>
            <person name="Olsen L.C."/>
            <person name="Jubin C."/>
            <person name="Canestro C."/>
            <person name="Bouquet J.M."/>
            <person name="Danks G."/>
            <person name="Poulain J."/>
            <person name="Campsteijn C."/>
            <person name="Adamski M."/>
            <person name="Cross I."/>
            <person name="Yadetie F."/>
            <person name="Muffato M."/>
            <person name="Louis A."/>
            <person name="Butcher S."/>
            <person name="Tsagkogeorga G."/>
            <person name="Konrad A."/>
            <person name="Singh S."/>
            <person name="Jensen M.F."/>
            <person name="Cong E.H."/>
            <person name="Eikeseth-Otteraa H."/>
            <person name="Noel B."/>
            <person name="Anthouard V."/>
            <person name="Porcel B.M."/>
            <person name="Kachouri-Lafond R."/>
            <person name="Nishino A."/>
            <person name="Ugolini M."/>
            <person name="Chourrout P."/>
            <person name="Nishida H."/>
            <person name="Aasland R."/>
            <person name="Huzurbazar S."/>
            <person name="Westhof E."/>
            <person name="Delsuc F."/>
            <person name="Lehrach H."/>
            <person name="Reinhardt R."/>
            <person name="Weissenbach J."/>
            <person name="Roy S.W."/>
            <person name="Artiguenave F."/>
            <person name="Postlethwait J.H."/>
            <person name="Manak J.R."/>
            <person name="Thompson E.M."/>
            <person name="Jaillon O."/>
            <person name="Du Pasquier L."/>
            <person name="Boudinot P."/>
            <person name="Liberles D.A."/>
            <person name="Volff J.N."/>
            <person name="Philippe H."/>
            <person name="Lenhard B."/>
            <person name="Roest Crollius H."/>
            <person name="Wincker P."/>
            <person name="Chourrout D."/>
        </authorList>
    </citation>
    <scope>NUCLEOTIDE SEQUENCE [LARGE SCALE GENOMIC DNA]</scope>
</reference>
<evidence type="ECO:0000313" key="2">
    <source>
        <dbReference type="EMBL" id="CBY31265.1"/>
    </source>
</evidence>
<dbReference type="EMBL" id="FN654297">
    <property type="protein sequence ID" value="CBY31265.1"/>
    <property type="molecule type" value="Genomic_DNA"/>
</dbReference>
<accession>E4Y6L5</accession>
<proteinExistence type="predicted"/>
<protein>
    <submittedName>
        <fullName evidence="2">Uncharacterized protein</fullName>
    </submittedName>
</protein>
<dbReference type="AlphaFoldDB" id="E4Y6L5"/>
<feature type="signal peptide" evidence="1">
    <location>
        <begin position="1"/>
        <end position="25"/>
    </location>
</feature>